<sequence length="1030" mass="112223">MAGLWQLLGRAKAQRGADEGEELIFGAKQLSKAFVLAGDLGASAQLTEEPWLLLLEETFRLAEKSQLDDVAIMVGCQTLHRLRTSAFAAGRSGPSTRLLAQVFVPETLRRLSKGKLRRLAATVSWMARMAEQVEGHPSLRRQIEDLVVQAAEELPVRKEAGSASGREVGLVCEALSLLRLRSDLFLRYLRYLLRQDWDSVWSPKSLKDAARYLALCECSDKRAWRALALRVDKEPELSPGALADLALSFGTGKTAVWPALARRLAAQAANLGAEEMAVLCRAVLLHPLGTFGDAAEEELAEALLKSLSRRCGDFTPQLLRPICEALLRWRVALRKPQALAPVLSALARPCALLAPSEALALWSLLGPLGVEKSPPLLQALAGSCQKAVAEAKELQSCVVLCPGSDWWLHHLVLAGFLPSRELVASLSWQMRSGEDFVTSARLVALCGRAGFVEELEHLVPAFCALEELPGPALGAALQGLAKAQFRPPKALIRAAQRQIAEQTPQVAAALVTSLWALDFLRSPKEVLHSLGSLDDISQLSLGTQLALCIGTADRVPAHLLPPTWHRVASGSCAWIRWISNKVPPGLLSCPATSWFRILALLSPEAADLGGGGVQVASVEPQLEEEEETLLRPQREVLKWLQQSRLPVSQGCLPLPPQNGRSRLRVDCEADRSDTDAKGLGTECLRDAPAIIYVETPEATIPPEENMWFVEAVDVIGNDYTSQGDRLGRGTLMGFSIVDMDVQVVYGSLASVPADVGIAFTSRVHVPPLGQLVVIGPRDLQEFGCENKRGFVQLVSSGEFRSCQTAVNPPSVTITLNETLHQSLHVVIVPGETPRQNPQAALNTFDIFLRAPDGRNLDVALKVPGEPVTQGGRLSVLSLWWTQLLQYDQFFEVTVPLEILDDVDILVGGILIDFPKQPDFTLHSLDVKFANAFGESLYLSSSPYQGSVGDNQLLIRLDKTKRLRTGLTMISFTITRPTQLPLFNFWRVALCGNMGPNGENCTLGELRRDRGSEVICAPRRPAKKSGGRGRA</sequence>
<reference evidence="1" key="1">
    <citation type="submission" date="2023-08" db="EMBL/GenBank/DDBJ databases">
        <authorList>
            <person name="Chen Y."/>
            <person name="Shah S."/>
            <person name="Dougan E. K."/>
            <person name="Thang M."/>
            <person name="Chan C."/>
        </authorList>
    </citation>
    <scope>NUCLEOTIDE SEQUENCE</scope>
</reference>
<keyword evidence="2" id="KW-1185">Reference proteome</keyword>
<protein>
    <submittedName>
        <fullName evidence="1">Uncharacterized protein</fullName>
    </submittedName>
</protein>
<proteinExistence type="predicted"/>
<dbReference type="Proteomes" id="UP001178507">
    <property type="component" value="Unassembled WGS sequence"/>
</dbReference>
<organism evidence="1 2">
    <name type="scientific">Effrenium voratum</name>
    <dbReference type="NCBI Taxonomy" id="2562239"/>
    <lineage>
        <taxon>Eukaryota</taxon>
        <taxon>Sar</taxon>
        <taxon>Alveolata</taxon>
        <taxon>Dinophyceae</taxon>
        <taxon>Suessiales</taxon>
        <taxon>Symbiodiniaceae</taxon>
        <taxon>Effrenium</taxon>
    </lineage>
</organism>
<evidence type="ECO:0000313" key="2">
    <source>
        <dbReference type="Proteomes" id="UP001178507"/>
    </source>
</evidence>
<evidence type="ECO:0000313" key="1">
    <source>
        <dbReference type="EMBL" id="CAJ1375140.1"/>
    </source>
</evidence>
<dbReference type="EMBL" id="CAUJNA010000302">
    <property type="protein sequence ID" value="CAJ1375140.1"/>
    <property type="molecule type" value="Genomic_DNA"/>
</dbReference>
<dbReference type="AlphaFoldDB" id="A0AA36HTP2"/>
<name>A0AA36HTP2_9DINO</name>
<comment type="caution">
    <text evidence="1">The sequence shown here is derived from an EMBL/GenBank/DDBJ whole genome shotgun (WGS) entry which is preliminary data.</text>
</comment>
<gene>
    <name evidence="1" type="ORF">EVOR1521_LOCUS4497</name>
</gene>
<accession>A0AA36HTP2</accession>